<protein>
    <recommendedName>
        <fullName evidence="3">Transposase</fullName>
    </recommendedName>
</protein>
<gene>
    <name evidence="1" type="ORF">OGM63_29390</name>
</gene>
<dbReference type="Proteomes" id="UP001526143">
    <property type="component" value="Unassembled WGS sequence"/>
</dbReference>
<sequence>MEWEYSEILKSRKKTVVDGQDRQGFEQKNGLRPQVTLDFDDPFDALWIDGRMQSAWVSEMFLALGKATNGEIGEWQL</sequence>
<dbReference type="RefSeq" id="WP_263749301.1">
    <property type="nucleotide sequence ID" value="NZ_JAOWRF010000417.1"/>
</dbReference>
<evidence type="ECO:0000313" key="1">
    <source>
        <dbReference type="EMBL" id="MCV3217576.1"/>
    </source>
</evidence>
<organism evidence="1 2">
    <name type="scientific">Plectonema radiosum NIES-515</name>
    <dbReference type="NCBI Taxonomy" id="2986073"/>
    <lineage>
        <taxon>Bacteria</taxon>
        <taxon>Bacillati</taxon>
        <taxon>Cyanobacteriota</taxon>
        <taxon>Cyanophyceae</taxon>
        <taxon>Oscillatoriophycideae</taxon>
        <taxon>Oscillatoriales</taxon>
        <taxon>Microcoleaceae</taxon>
        <taxon>Plectonema</taxon>
    </lineage>
</organism>
<comment type="caution">
    <text evidence="1">The sequence shown here is derived from an EMBL/GenBank/DDBJ whole genome shotgun (WGS) entry which is preliminary data.</text>
</comment>
<name>A0ABT3B864_9CYAN</name>
<evidence type="ECO:0000313" key="2">
    <source>
        <dbReference type="Proteomes" id="UP001526143"/>
    </source>
</evidence>
<proteinExistence type="predicted"/>
<evidence type="ECO:0008006" key="3">
    <source>
        <dbReference type="Google" id="ProtNLM"/>
    </source>
</evidence>
<accession>A0ABT3B864</accession>
<dbReference type="EMBL" id="JAOWRF010000417">
    <property type="protein sequence ID" value="MCV3217576.1"/>
    <property type="molecule type" value="Genomic_DNA"/>
</dbReference>
<reference evidence="1 2" key="1">
    <citation type="submission" date="2022-10" db="EMBL/GenBank/DDBJ databases">
        <title>Identification of biosynthetic pathway for the production of the potent trypsin inhibitor radiosumin.</title>
        <authorList>
            <person name="Fewer D.P."/>
            <person name="Delbaje E."/>
            <person name="Ouyang X."/>
            <person name="Agostino P.D."/>
            <person name="Wahlsten M."/>
            <person name="Jokela J."/>
            <person name="Permi P."/>
            <person name="Haapaniemi E."/>
            <person name="Koistinen H."/>
        </authorList>
    </citation>
    <scope>NUCLEOTIDE SEQUENCE [LARGE SCALE GENOMIC DNA]</scope>
    <source>
        <strain evidence="1 2">NIES-515</strain>
    </source>
</reference>
<keyword evidence="2" id="KW-1185">Reference proteome</keyword>